<keyword evidence="2" id="KW-1133">Transmembrane helix</keyword>
<keyword evidence="2" id="KW-0812">Transmembrane</keyword>
<organism evidence="3 4">
    <name type="scientific">Acidithiobacillus thiooxidans</name>
    <name type="common">Thiobacillus thiooxidans</name>
    <dbReference type="NCBI Taxonomy" id="930"/>
    <lineage>
        <taxon>Bacteria</taxon>
        <taxon>Pseudomonadati</taxon>
        <taxon>Pseudomonadota</taxon>
        <taxon>Acidithiobacillia</taxon>
        <taxon>Acidithiobacillales</taxon>
        <taxon>Acidithiobacillaceae</taxon>
        <taxon>Acidithiobacillus</taxon>
    </lineage>
</organism>
<feature type="transmembrane region" description="Helical" evidence="2">
    <location>
        <begin position="159"/>
        <end position="178"/>
    </location>
</feature>
<name>A0A1C2I8H6_ACITH</name>
<evidence type="ECO:0000313" key="3">
    <source>
        <dbReference type="EMBL" id="OCX76254.1"/>
    </source>
</evidence>
<proteinExistence type="predicted"/>
<accession>A0A1C2I8H6</accession>
<gene>
    <name evidence="3" type="ORF">A6P07_02865</name>
</gene>
<dbReference type="AlphaFoldDB" id="A0A1C2I8H6"/>
<comment type="caution">
    <text evidence="3">The sequence shown here is derived from an EMBL/GenBank/DDBJ whole genome shotgun (WGS) entry which is preliminary data.</text>
</comment>
<sequence>MDEDDLLDGLNELTATADMKQPKSATTQKPAPAQPQMVRENSGNAEPQKPKKAASKPVKSPDTETTPEPVTTQSSPESANFSLYFLGLGMLGLILFALGMGFGAMVSSGHFPAWDKGPGFLHALSAWVMAPAGILILPILAGAFFLAGIELRGEKKHAGIFFGLSGLLLVITIAALLLP</sequence>
<evidence type="ECO:0000256" key="1">
    <source>
        <dbReference type="SAM" id="MobiDB-lite"/>
    </source>
</evidence>
<evidence type="ECO:0000256" key="2">
    <source>
        <dbReference type="SAM" id="Phobius"/>
    </source>
</evidence>
<dbReference type="Proteomes" id="UP000094893">
    <property type="component" value="Unassembled WGS sequence"/>
</dbReference>
<feature type="region of interest" description="Disordered" evidence="1">
    <location>
        <begin position="1"/>
        <end position="76"/>
    </location>
</feature>
<evidence type="ECO:0000313" key="4">
    <source>
        <dbReference type="Proteomes" id="UP000094893"/>
    </source>
</evidence>
<reference evidence="3 4" key="1">
    <citation type="journal article" date="2016" name="Int. J. Mol. Sci.">
        <title>Comparative genomics of the extreme acidophile Acidithiobacillus thiooxidans reveals intraspecific divergence and niche adaptation.</title>
        <authorList>
            <person name="Zhang X."/>
            <person name="Feng X."/>
            <person name="Tao J."/>
            <person name="Ma L."/>
            <person name="Xiao Y."/>
            <person name="Liang Y."/>
            <person name="Liu X."/>
            <person name="Yin H."/>
        </authorList>
    </citation>
    <scope>NUCLEOTIDE SEQUENCE [LARGE SCALE GENOMIC DNA]</scope>
    <source>
        <strain evidence="3 4">A02</strain>
    </source>
</reference>
<dbReference type="EMBL" id="LWSA01000028">
    <property type="protein sequence ID" value="OCX76254.1"/>
    <property type="molecule type" value="Genomic_DNA"/>
</dbReference>
<dbReference type="RefSeq" id="WP_024893262.1">
    <property type="nucleotide sequence ID" value="NZ_LWRZ01000239.1"/>
</dbReference>
<keyword evidence="2" id="KW-0472">Membrane</keyword>
<feature type="transmembrane region" description="Helical" evidence="2">
    <location>
        <begin position="83"/>
        <end position="106"/>
    </location>
</feature>
<feature type="compositionally biased region" description="Low complexity" evidence="1">
    <location>
        <begin position="55"/>
        <end position="76"/>
    </location>
</feature>
<feature type="transmembrane region" description="Helical" evidence="2">
    <location>
        <begin position="126"/>
        <end position="147"/>
    </location>
</feature>
<protein>
    <submittedName>
        <fullName evidence="3">Uncharacterized protein</fullName>
    </submittedName>
</protein>